<dbReference type="EMBL" id="WNTK01000005">
    <property type="protein sequence ID" value="KAG9483104.1"/>
    <property type="molecule type" value="Genomic_DNA"/>
</dbReference>
<name>A0A8J6FAK4_ELECQ</name>
<reference evidence="1" key="1">
    <citation type="thesis" date="2020" institute="ProQuest LLC" country="789 East Eisenhower Parkway, Ann Arbor, MI, USA">
        <title>Comparative Genomics and Chromosome Evolution.</title>
        <authorList>
            <person name="Mudd A.B."/>
        </authorList>
    </citation>
    <scope>NUCLEOTIDE SEQUENCE</scope>
    <source>
        <strain evidence="1">HN-11 Male</strain>
        <tissue evidence="1">Kidney and liver</tissue>
    </source>
</reference>
<proteinExistence type="predicted"/>
<gene>
    <name evidence="1" type="ORF">GDO78_009184</name>
</gene>
<keyword evidence="2" id="KW-1185">Reference proteome</keyword>
<organism evidence="1 2">
    <name type="scientific">Eleutherodactylus coqui</name>
    <name type="common">Puerto Rican coqui</name>
    <dbReference type="NCBI Taxonomy" id="57060"/>
    <lineage>
        <taxon>Eukaryota</taxon>
        <taxon>Metazoa</taxon>
        <taxon>Chordata</taxon>
        <taxon>Craniata</taxon>
        <taxon>Vertebrata</taxon>
        <taxon>Euteleostomi</taxon>
        <taxon>Amphibia</taxon>
        <taxon>Batrachia</taxon>
        <taxon>Anura</taxon>
        <taxon>Neobatrachia</taxon>
        <taxon>Hyloidea</taxon>
        <taxon>Eleutherodactylidae</taxon>
        <taxon>Eleutherodactylinae</taxon>
        <taxon>Eleutherodactylus</taxon>
        <taxon>Eleutherodactylus</taxon>
    </lineage>
</organism>
<protein>
    <submittedName>
        <fullName evidence="1">Uncharacterized protein</fullName>
    </submittedName>
</protein>
<sequence>MEYCVQFWTPVLRKDVVVNGRTGIPRKAIKIGIIYPWKKRRLRGDQITMYKYMRGQYKDLSQDLFIARTAMVTRGHPLRLDGEKKKQNDGGVQEGARRLFRALRHYRISSDYRY</sequence>
<dbReference type="AlphaFoldDB" id="A0A8J6FAK4"/>
<dbReference type="Proteomes" id="UP000770717">
    <property type="component" value="Unassembled WGS sequence"/>
</dbReference>
<comment type="caution">
    <text evidence="1">The sequence shown here is derived from an EMBL/GenBank/DDBJ whole genome shotgun (WGS) entry which is preliminary data.</text>
</comment>
<accession>A0A8J6FAK4</accession>
<dbReference type="OrthoDB" id="9902521at2759"/>
<evidence type="ECO:0000313" key="1">
    <source>
        <dbReference type="EMBL" id="KAG9483104.1"/>
    </source>
</evidence>
<evidence type="ECO:0000313" key="2">
    <source>
        <dbReference type="Proteomes" id="UP000770717"/>
    </source>
</evidence>